<keyword evidence="3" id="KW-1185">Reference proteome</keyword>
<feature type="non-terminal residue" evidence="2">
    <location>
        <position position="1"/>
    </location>
</feature>
<proteinExistence type="predicted"/>
<reference evidence="2 3" key="1">
    <citation type="journal article" date="2018" name="Front. Plant Sci.">
        <title>Red Clover (Trifolium pratense) and Zigzag Clover (T. medium) - A Picture of Genomic Similarities and Differences.</title>
        <authorList>
            <person name="Dluhosova J."/>
            <person name="Istvanek J."/>
            <person name="Nedelnik J."/>
            <person name="Repkova J."/>
        </authorList>
    </citation>
    <scope>NUCLEOTIDE SEQUENCE [LARGE SCALE GENOMIC DNA]</scope>
    <source>
        <strain evidence="3">cv. 10/8</strain>
        <tissue evidence="2">Leaf</tissue>
    </source>
</reference>
<comment type="caution">
    <text evidence="2">The sequence shown here is derived from an EMBL/GenBank/DDBJ whole genome shotgun (WGS) entry which is preliminary data.</text>
</comment>
<organism evidence="2 3">
    <name type="scientific">Trifolium medium</name>
    <dbReference type="NCBI Taxonomy" id="97028"/>
    <lineage>
        <taxon>Eukaryota</taxon>
        <taxon>Viridiplantae</taxon>
        <taxon>Streptophyta</taxon>
        <taxon>Embryophyta</taxon>
        <taxon>Tracheophyta</taxon>
        <taxon>Spermatophyta</taxon>
        <taxon>Magnoliopsida</taxon>
        <taxon>eudicotyledons</taxon>
        <taxon>Gunneridae</taxon>
        <taxon>Pentapetalae</taxon>
        <taxon>rosids</taxon>
        <taxon>fabids</taxon>
        <taxon>Fabales</taxon>
        <taxon>Fabaceae</taxon>
        <taxon>Papilionoideae</taxon>
        <taxon>50 kb inversion clade</taxon>
        <taxon>NPAAA clade</taxon>
        <taxon>Hologalegina</taxon>
        <taxon>IRL clade</taxon>
        <taxon>Trifolieae</taxon>
        <taxon>Trifolium</taxon>
    </lineage>
</organism>
<dbReference type="AlphaFoldDB" id="A0A392RVG9"/>
<dbReference type="EMBL" id="LXQA010275186">
    <property type="protein sequence ID" value="MCI40054.1"/>
    <property type="molecule type" value="Genomic_DNA"/>
</dbReference>
<evidence type="ECO:0000313" key="3">
    <source>
        <dbReference type="Proteomes" id="UP000265520"/>
    </source>
</evidence>
<evidence type="ECO:0000256" key="1">
    <source>
        <dbReference type="SAM" id="MobiDB-lite"/>
    </source>
</evidence>
<name>A0A392RVG9_9FABA</name>
<feature type="region of interest" description="Disordered" evidence="1">
    <location>
        <begin position="32"/>
        <end position="73"/>
    </location>
</feature>
<accession>A0A392RVG9</accession>
<sequence>TLHVKLPPRSAPSSNTSRVAPLCRTYITRTSNVPPSHVASARTSNVPDPHVVPHAASATRTSNVSPRGGVVLH</sequence>
<protein>
    <submittedName>
        <fullName evidence="2">Uncharacterized protein</fullName>
    </submittedName>
</protein>
<dbReference type="Proteomes" id="UP000265520">
    <property type="component" value="Unassembled WGS sequence"/>
</dbReference>
<evidence type="ECO:0000313" key="2">
    <source>
        <dbReference type="EMBL" id="MCI40054.1"/>
    </source>
</evidence>